<protein>
    <recommendedName>
        <fullName evidence="4">Lipoprotein</fullName>
    </recommendedName>
</protein>
<sequence length="208" mass="22861">MPTPSSGRSRWYATAAACTLVLTLAGCNPHMYDDVPAPRDVRRTDVMGSWDGYDRTHVVLRPDGTADIRLLDGQEFDFDDRWRVSGTGRWALTDEPAGWNDGPHVRLTLASRAASATRTPAPDEPPAAAETPEAAPPAYTWTFELRRDDGDALELYFFFGDPDSRSTYVLQRARPQAVSAHITPPAASPRRAGPPAGGRRSASRSRRR</sequence>
<evidence type="ECO:0008006" key="4">
    <source>
        <dbReference type="Google" id="ProtNLM"/>
    </source>
</evidence>
<evidence type="ECO:0000313" key="3">
    <source>
        <dbReference type="Proteomes" id="UP001490330"/>
    </source>
</evidence>
<gene>
    <name evidence="2" type="ORF">ABT322_15785</name>
</gene>
<comment type="caution">
    <text evidence="2">The sequence shown here is derived from an EMBL/GenBank/DDBJ whole genome shotgun (WGS) entry which is preliminary data.</text>
</comment>
<dbReference type="RefSeq" id="WP_350719995.1">
    <property type="nucleotide sequence ID" value="NZ_JBEPCO010000017.1"/>
</dbReference>
<keyword evidence="3" id="KW-1185">Reference proteome</keyword>
<dbReference type="EMBL" id="JBEPCV010000013">
    <property type="protein sequence ID" value="MER6905206.1"/>
    <property type="molecule type" value="Genomic_DNA"/>
</dbReference>
<organism evidence="2 3">
    <name type="scientific">Streptomyces flaveolus</name>
    <dbReference type="NCBI Taxonomy" id="67297"/>
    <lineage>
        <taxon>Bacteria</taxon>
        <taxon>Bacillati</taxon>
        <taxon>Actinomycetota</taxon>
        <taxon>Actinomycetes</taxon>
        <taxon>Kitasatosporales</taxon>
        <taxon>Streptomycetaceae</taxon>
        <taxon>Streptomyces</taxon>
    </lineage>
</organism>
<proteinExistence type="predicted"/>
<feature type="compositionally biased region" description="Low complexity" evidence="1">
    <location>
        <begin position="184"/>
        <end position="200"/>
    </location>
</feature>
<name>A0ABV1VGM5_9ACTN</name>
<reference evidence="2 3" key="1">
    <citation type="submission" date="2024-06" db="EMBL/GenBank/DDBJ databases">
        <title>The Natural Products Discovery Center: Release of the First 8490 Sequenced Strains for Exploring Actinobacteria Biosynthetic Diversity.</title>
        <authorList>
            <person name="Kalkreuter E."/>
            <person name="Kautsar S.A."/>
            <person name="Yang D."/>
            <person name="Bader C.D."/>
            <person name="Teijaro C.N."/>
            <person name="Fluegel L."/>
            <person name="Davis C.M."/>
            <person name="Simpson J.R."/>
            <person name="Lauterbach L."/>
            <person name="Steele A.D."/>
            <person name="Gui C."/>
            <person name="Meng S."/>
            <person name="Li G."/>
            <person name="Viehrig K."/>
            <person name="Ye F."/>
            <person name="Su P."/>
            <person name="Kiefer A.F."/>
            <person name="Nichols A."/>
            <person name="Cepeda A.J."/>
            <person name="Yan W."/>
            <person name="Fan B."/>
            <person name="Jiang Y."/>
            <person name="Adhikari A."/>
            <person name="Zheng C.-J."/>
            <person name="Schuster L."/>
            <person name="Cowan T.M."/>
            <person name="Smanski M.J."/>
            <person name="Chevrette M.G."/>
            <person name="De Carvalho L.P.S."/>
            <person name="Shen B."/>
        </authorList>
    </citation>
    <scope>NUCLEOTIDE SEQUENCE [LARGE SCALE GENOMIC DNA]</scope>
    <source>
        <strain evidence="2 3">NPDC000632</strain>
    </source>
</reference>
<feature type="region of interest" description="Disordered" evidence="1">
    <location>
        <begin position="112"/>
        <end position="136"/>
    </location>
</feature>
<dbReference type="Proteomes" id="UP001490330">
    <property type="component" value="Unassembled WGS sequence"/>
</dbReference>
<feature type="region of interest" description="Disordered" evidence="1">
    <location>
        <begin position="171"/>
        <end position="208"/>
    </location>
</feature>
<accession>A0ABV1VGM5</accession>
<evidence type="ECO:0000256" key="1">
    <source>
        <dbReference type="SAM" id="MobiDB-lite"/>
    </source>
</evidence>
<evidence type="ECO:0000313" key="2">
    <source>
        <dbReference type="EMBL" id="MER6905206.1"/>
    </source>
</evidence>